<dbReference type="KEGG" id="aqu:109582410"/>
<evidence type="ECO:0000256" key="5">
    <source>
        <dbReference type="ARBA" id="ARBA00022528"/>
    </source>
</evidence>
<keyword evidence="14" id="KW-1133">Transmembrane helix</keyword>
<evidence type="ECO:0000256" key="10">
    <source>
        <dbReference type="ARBA" id="ARBA00022801"/>
    </source>
</evidence>
<dbReference type="PANTHER" id="PTHR10903:SF135">
    <property type="entry name" value="TRANSLOCASE OF CHLOROPLAST 120, CHLOROPLASTIC-RELATED"/>
    <property type="match status" value="1"/>
</dbReference>
<dbReference type="Pfam" id="PF04548">
    <property type="entry name" value="AIG1"/>
    <property type="match status" value="1"/>
</dbReference>
<dbReference type="Proteomes" id="UP000007879">
    <property type="component" value="Unassembled WGS sequence"/>
</dbReference>
<proteinExistence type="inferred from homology"/>
<evidence type="ECO:0000313" key="20">
    <source>
        <dbReference type="EnsemblMetazoa" id="Aqu2.1.30537_001"/>
    </source>
</evidence>
<dbReference type="SUPFAM" id="SSF52540">
    <property type="entry name" value="P-loop containing nucleoside triphosphate hydrolases"/>
    <property type="match status" value="1"/>
</dbReference>
<feature type="compositionally biased region" description="Acidic residues" evidence="18">
    <location>
        <begin position="194"/>
        <end position="204"/>
    </location>
</feature>
<evidence type="ECO:0000256" key="17">
    <source>
        <dbReference type="ARBA" id="ARBA00024013"/>
    </source>
</evidence>
<evidence type="ECO:0000256" key="12">
    <source>
        <dbReference type="ARBA" id="ARBA00022842"/>
    </source>
</evidence>
<evidence type="ECO:0000256" key="1">
    <source>
        <dbReference type="ARBA" id="ARBA00001946"/>
    </source>
</evidence>
<dbReference type="InterPro" id="IPR045058">
    <property type="entry name" value="GIMA/IAN/Toc"/>
</dbReference>
<feature type="compositionally biased region" description="Polar residues" evidence="18">
    <location>
        <begin position="402"/>
        <end position="415"/>
    </location>
</feature>
<feature type="region of interest" description="Disordered" evidence="18">
    <location>
        <begin position="189"/>
        <end position="208"/>
    </location>
</feature>
<keyword evidence="6" id="KW-0934">Plastid</keyword>
<evidence type="ECO:0000256" key="2">
    <source>
        <dbReference type="ARBA" id="ARBA00004167"/>
    </source>
</evidence>
<keyword evidence="5" id="KW-0150">Chloroplast</keyword>
<comment type="cofactor">
    <cofactor evidence="1">
        <name>Mg(2+)</name>
        <dbReference type="ChEBI" id="CHEBI:18420"/>
    </cofactor>
</comment>
<evidence type="ECO:0000256" key="7">
    <source>
        <dbReference type="ARBA" id="ARBA00022692"/>
    </source>
</evidence>
<feature type="compositionally biased region" description="Pro residues" evidence="18">
    <location>
        <begin position="507"/>
        <end position="521"/>
    </location>
</feature>
<keyword evidence="4" id="KW-0813">Transport</keyword>
<feature type="compositionally biased region" description="Acidic residues" evidence="18">
    <location>
        <begin position="302"/>
        <end position="326"/>
    </location>
</feature>
<evidence type="ECO:0000256" key="11">
    <source>
        <dbReference type="ARBA" id="ARBA00022805"/>
    </source>
</evidence>
<feature type="compositionally biased region" description="Basic and acidic residues" evidence="18">
    <location>
        <begin position="354"/>
        <end position="363"/>
    </location>
</feature>
<dbReference type="GO" id="GO:0015031">
    <property type="term" value="P:protein transport"/>
    <property type="evidence" value="ECO:0007669"/>
    <property type="project" value="UniProtKB-KW"/>
</dbReference>
<comment type="subcellular location">
    <subcellularLocation>
        <location evidence="2">Membrane</location>
        <topology evidence="2">Single-pass membrane protein</topology>
    </subcellularLocation>
    <subcellularLocation>
        <location evidence="17">Plastid</location>
        <location evidence="17">Chloroplast outer membrane</location>
    </subcellularLocation>
</comment>
<evidence type="ECO:0000256" key="15">
    <source>
        <dbReference type="ARBA" id="ARBA00023134"/>
    </source>
</evidence>
<feature type="compositionally biased region" description="Pro residues" evidence="18">
    <location>
        <begin position="470"/>
        <end position="500"/>
    </location>
</feature>
<dbReference type="InParanoid" id="A0A1X7UT26"/>
<evidence type="ECO:0000256" key="16">
    <source>
        <dbReference type="ARBA" id="ARBA00023136"/>
    </source>
</evidence>
<evidence type="ECO:0000256" key="18">
    <source>
        <dbReference type="SAM" id="MobiDB-lite"/>
    </source>
</evidence>
<accession>A0A1X7UT26</accession>
<feature type="compositionally biased region" description="Basic and acidic residues" evidence="18">
    <location>
        <begin position="327"/>
        <end position="342"/>
    </location>
</feature>
<dbReference type="PROSITE" id="PS51720">
    <property type="entry name" value="G_AIG1"/>
    <property type="match status" value="1"/>
</dbReference>
<dbReference type="InterPro" id="IPR027417">
    <property type="entry name" value="P-loop_NTPase"/>
</dbReference>
<keyword evidence="16" id="KW-0472">Membrane</keyword>
<keyword evidence="15" id="KW-0342">GTP-binding</keyword>
<organism evidence="20">
    <name type="scientific">Amphimedon queenslandica</name>
    <name type="common">Sponge</name>
    <dbReference type="NCBI Taxonomy" id="400682"/>
    <lineage>
        <taxon>Eukaryota</taxon>
        <taxon>Metazoa</taxon>
        <taxon>Porifera</taxon>
        <taxon>Demospongiae</taxon>
        <taxon>Heteroscleromorpha</taxon>
        <taxon>Haplosclerida</taxon>
        <taxon>Niphatidae</taxon>
        <taxon>Amphimedon</taxon>
    </lineage>
</organism>
<dbReference type="AlphaFoldDB" id="A0A1X7UT26"/>
<dbReference type="InterPro" id="IPR006703">
    <property type="entry name" value="G_AIG1"/>
</dbReference>
<keyword evidence="13" id="KW-0653">Protein transport</keyword>
<keyword evidence="11" id="KW-1002">Plastid outer membrane</keyword>
<evidence type="ECO:0000313" key="21">
    <source>
        <dbReference type="Proteomes" id="UP000007879"/>
    </source>
</evidence>
<protein>
    <recommendedName>
        <fullName evidence="19">AIG1-type G domain-containing protein</fullName>
    </recommendedName>
</protein>
<comment type="similarity">
    <text evidence="3">Belongs to the TRAFAC class TrmE-Era-EngA-EngB-Septin-like GTPase superfamily. AIG1/Toc34/Toc159-like paraseptin GTPase family. IAN subfamily.</text>
</comment>
<evidence type="ECO:0000259" key="19">
    <source>
        <dbReference type="PROSITE" id="PS51720"/>
    </source>
</evidence>
<sequence>MAEQEQPQSKKSAGWVKRTAGAFGKAIVNTSQYLFDLERDASKALESLLRKAWAHQRGLRILVSGKTGQGKSSLINGILGAHVAVEGAGAKRCTTQVEMYSEIIKGVPIKVFDSPGLQDRTANEEKYIQGMRETCQELSLVLYCTKMSNTRLTDDDKNAMVELTKAFGEGFWKYSVFILTFANREDVTRKDDRDADEEEPDEADDKGWQELGKRRFERRLELWKEELQNFLIDEVGVSKKIATKIPVVPAGDNKKTRKNKEPLRLPDRDNWFNELWKACCLRVKETRLFLQLNSDRMVTKDESDDEGSDDDDDDDDTEEPSEVIPPEEEKTDVKEELERIGRFEAALNVARQQESNEKMESPEFTRPPKRPPRSPRPSHQAQQDQAKDTEESKITPIPRTRVATNPEHSQLNKGDSITRGKPLRLSVPLIKPEPPPKPVRSKRKESDYGMPTIPMDALKPGAPYRKTRPSPLPSPLPSPIPSPQPSPQPSPVPSPQPSPPSTTKFFPPSPRPSQPPKPAPKPSSQRTCLPEPPTMMVTKDASPLPLHTSRSEGYIGLSQLHSLKPSPLPSPTPSPSSSPRPDRVNTLVNQHIDIQHSFVKDITVETVRRGFGETVADAFKAAFDNVIKKPSKWFVRLIKKEN</sequence>
<dbReference type="GO" id="GO:0005525">
    <property type="term" value="F:GTP binding"/>
    <property type="evidence" value="ECO:0007669"/>
    <property type="project" value="UniProtKB-KW"/>
</dbReference>
<evidence type="ECO:0000256" key="6">
    <source>
        <dbReference type="ARBA" id="ARBA00022640"/>
    </source>
</evidence>
<keyword evidence="21" id="KW-1185">Reference proteome</keyword>
<feature type="region of interest" description="Disordered" evidence="18">
    <location>
        <begin position="298"/>
        <end position="583"/>
    </location>
</feature>
<dbReference type="GO" id="GO:0016020">
    <property type="term" value="C:membrane"/>
    <property type="evidence" value="ECO:0007669"/>
    <property type="project" value="UniProtKB-SubCell"/>
</dbReference>
<evidence type="ECO:0000256" key="13">
    <source>
        <dbReference type="ARBA" id="ARBA00022927"/>
    </source>
</evidence>
<name>A0A1X7UT26_AMPQE</name>
<dbReference type="OrthoDB" id="8954335at2759"/>
<dbReference type="EnsemblMetazoa" id="Aqu2.1.30537_001">
    <property type="protein sequence ID" value="Aqu2.1.30537_001"/>
    <property type="gene ID" value="Aqu2.1.30537"/>
</dbReference>
<keyword evidence="7" id="KW-0812">Transmembrane</keyword>
<feature type="compositionally biased region" description="Pro residues" evidence="18">
    <location>
        <begin position="566"/>
        <end position="578"/>
    </location>
</feature>
<keyword evidence="10" id="KW-0378">Hydrolase</keyword>
<evidence type="ECO:0000256" key="9">
    <source>
        <dbReference type="ARBA" id="ARBA00022741"/>
    </source>
</evidence>
<feature type="domain" description="AIG1-type G" evidence="19">
    <location>
        <begin position="56"/>
        <end position="266"/>
    </location>
</feature>
<keyword evidence="8" id="KW-0479">Metal-binding</keyword>
<evidence type="ECO:0000256" key="8">
    <source>
        <dbReference type="ARBA" id="ARBA00022723"/>
    </source>
</evidence>
<dbReference type="GO" id="GO:0046872">
    <property type="term" value="F:metal ion binding"/>
    <property type="evidence" value="ECO:0007669"/>
    <property type="project" value="UniProtKB-KW"/>
</dbReference>
<keyword evidence="12" id="KW-0460">Magnesium</keyword>
<dbReference type="GO" id="GO:0016787">
    <property type="term" value="F:hydrolase activity"/>
    <property type="evidence" value="ECO:0007669"/>
    <property type="project" value="UniProtKB-KW"/>
</dbReference>
<dbReference type="PANTHER" id="PTHR10903">
    <property type="entry name" value="GTPASE, IMAP FAMILY MEMBER-RELATED"/>
    <property type="match status" value="1"/>
</dbReference>
<evidence type="ECO:0000256" key="3">
    <source>
        <dbReference type="ARBA" id="ARBA00008535"/>
    </source>
</evidence>
<reference evidence="21" key="1">
    <citation type="journal article" date="2010" name="Nature">
        <title>The Amphimedon queenslandica genome and the evolution of animal complexity.</title>
        <authorList>
            <person name="Srivastava M."/>
            <person name="Simakov O."/>
            <person name="Chapman J."/>
            <person name="Fahey B."/>
            <person name="Gauthier M.E."/>
            <person name="Mitros T."/>
            <person name="Richards G.S."/>
            <person name="Conaco C."/>
            <person name="Dacre M."/>
            <person name="Hellsten U."/>
            <person name="Larroux C."/>
            <person name="Putnam N.H."/>
            <person name="Stanke M."/>
            <person name="Adamska M."/>
            <person name="Darling A."/>
            <person name="Degnan S.M."/>
            <person name="Oakley T.H."/>
            <person name="Plachetzki D.C."/>
            <person name="Zhai Y."/>
            <person name="Adamski M."/>
            <person name="Calcino A."/>
            <person name="Cummins S.F."/>
            <person name="Goodstein D.M."/>
            <person name="Harris C."/>
            <person name="Jackson D.J."/>
            <person name="Leys S.P."/>
            <person name="Shu S."/>
            <person name="Woodcroft B.J."/>
            <person name="Vervoort M."/>
            <person name="Kosik K.S."/>
            <person name="Manning G."/>
            <person name="Degnan B.M."/>
            <person name="Rokhsar D.S."/>
        </authorList>
    </citation>
    <scope>NUCLEOTIDE SEQUENCE [LARGE SCALE GENOMIC DNA]</scope>
</reference>
<dbReference type="EnsemblMetazoa" id="XM_019997096.1">
    <property type="protein sequence ID" value="XP_019852655.1"/>
    <property type="gene ID" value="LOC109582410"/>
</dbReference>
<reference evidence="20" key="2">
    <citation type="submission" date="2017-05" db="UniProtKB">
        <authorList>
            <consortium name="EnsemblMetazoa"/>
        </authorList>
    </citation>
    <scope>IDENTIFICATION</scope>
</reference>
<gene>
    <name evidence="20" type="primary">109582410</name>
</gene>
<evidence type="ECO:0000256" key="14">
    <source>
        <dbReference type="ARBA" id="ARBA00022989"/>
    </source>
</evidence>
<keyword evidence="9" id="KW-0547">Nucleotide-binding</keyword>
<evidence type="ECO:0000256" key="4">
    <source>
        <dbReference type="ARBA" id="ARBA00022448"/>
    </source>
</evidence>
<dbReference type="Gene3D" id="3.40.50.300">
    <property type="entry name" value="P-loop containing nucleotide triphosphate hydrolases"/>
    <property type="match status" value="1"/>
</dbReference>